<reference evidence="1" key="1">
    <citation type="journal article" date="2020" name="New Phytol.">
        <title>Comparative genomics reveals dynamic genome evolution in host specialist ectomycorrhizal fungi.</title>
        <authorList>
            <person name="Lofgren L.A."/>
            <person name="Nguyen N.H."/>
            <person name="Vilgalys R."/>
            <person name="Ruytinx J."/>
            <person name="Liao H.L."/>
            <person name="Branco S."/>
            <person name="Kuo A."/>
            <person name="LaButti K."/>
            <person name="Lipzen A."/>
            <person name="Andreopoulos W."/>
            <person name="Pangilinan J."/>
            <person name="Riley R."/>
            <person name="Hundley H."/>
            <person name="Na H."/>
            <person name="Barry K."/>
            <person name="Grigoriev I.V."/>
            <person name="Stajich J.E."/>
            <person name="Kennedy P.G."/>
        </authorList>
    </citation>
    <scope>NUCLEOTIDE SEQUENCE</scope>
    <source>
        <strain evidence="1">FC203</strain>
    </source>
</reference>
<comment type="caution">
    <text evidence="1">The sequence shown here is derived from an EMBL/GenBank/DDBJ whole genome shotgun (WGS) entry which is preliminary data.</text>
</comment>
<sequence length="145" mass="16357">MSSCSQIAHIFMWRICQAPGLSPLDNFVQLISGELRGYARVNLLMIDHLAVVIIFERSFYISDERRNLQDKRQSGPSFHVALEQYILSLHAAAVRKCASDAVQAYKKAVATALKENAEVELIEDVLKIALDHRLQDLDARQCNAM</sequence>
<dbReference type="EMBL" id="JABBWK010000098">
    <property type="protein sequence ID" value="KAG1893496.1"/>
    <property type="molecule type" value="Genomic_DNA"/>
</dbReference>
<dbReference type="GeneID" id="64658103"/>
<proteinExistence type="predicted"/>
<dbReference type="Proteomes" id="UP001195769">
    <property type="component" value="Unassembled WGS sequence"/>
</dbReference>
<accession>A0AAD4DT82</accession>
<dbReference type="AlphaFoldDB" id="A0AAD4DT82"/>
<keyword evidence="2" id="KW-1185">Reference proteome</keyword>
<evidence type="ECO:0000313" key="1">
    <source>
        <dbReference type="EMBL" id="KAG1893496.1"/>
    </source>
</evidence>
<gene>
    <name evidence="1" type="ORF">F5891DRAFT_1116835</name>
</gene>
<dbReference type="RefSeq" id="XP_041219072.1">
    <property type="nucleotide sequence ID" value="XM_041363805.1"/>
</dbReference>
<evidence type="ECO:0000313" key="2">
    <source>
        <dbReference type="Proteomes" id="UP001195769"/>
    </source>
</evidence>
<name>A0AAD4DT82_9AGAM</name>
<protein>
    <submittedName>
        <fullName evidence="1">Uncharacterized protein</fullName>
    </submittedName>
</protein>
<organism evidence="1 2">
    <name type="scientific">Suillus fuscotomentosus</name>
    <dbReference type="NCBI Taxonomy" id="1912939"/>
    <lineage>
        <taxon>Eukaryota</taxon>
        <taxon>Fungi</taxon>
        <taxon>Dikarya</taxon>
        <taxon>Basidiomycota</taxon>
        <taxon>Agaricomycotina</taxon>
        <taxon>Agaricomycetes</taxon>
        <taxon>Agaricomycetidae</taxon>
        <taxon>Boletales</taxon>
        <taxon>Suillineae</taxon>
        <taxon>Suillaceae</taxon>
        <taxon>Suillus</taxon>
    </lineage>
</organism>